<dbReference type="GO" id="GO:0005576">
    <property type="term" value="C:extracellular region"/>
    <property type="evidence" value="ECO:0007669"/>
    <property type="project" value="UniProtKB-SubCell"/>
</dbReference>
<dbReference type="PANTHER" id="PTHR11319:SF35">
    <property type="entry name" value="OUTER MEMBRANE PROTEIN PMPC-RELATED"/>
    <property type="match status" value="1"/>
</dbReference>
<name>A0A1G7ASQ3_NIADE</name>
<gene>
    <name evidence="9" type="ORF">SAMN04487894_12455</name>
</gene>
<dbReference type="PANTHER" id="PTHR11319">
    <property type="entry name" value="G PROTEIN-COUPLED RECEPTOR-RELATED"/>
    <property type="match status" value="1"/>
</dbReference>
<evidence type="ECO:0000256" key="5">
    <source>
        <dbReference type="ARBA" id="ARBA00022729"/>
    </source>
</evidence>
<evidence type="ECO:0000256" key="1">
    <source>
        <dbReference type="ARBA" id="ARBA00004196"/>
    </source>
</evidence>
<keyword evidence="10" id="KW-1185">Reference proteome</keyword>
<dbReference type="OrthoDB" id="1491394at2"/>
<dbReference type="STRING" id="1285928.SAMN04487894_12455"/>
<evidence type="ECO:0000256" key="6">
    <source>
        <dbReference type="ARBA" id="ARBA00023136"/>
    </source>
</evidence>
<dbReference type="SUPFAM" id="SSF51126">
    <property type="entry name" value="Pectin lyase-like"/>
    <property type="match status" value="1"/>
</dbReference>
<keyword evidence="7" id="KW-0998">Cell outer membrane</keyword>
<keyword evidence="6 8" id="KW-0472">Membrane</keyword>
<evidence type="ECO:0000313" key="9">
    <source>
        <dbReference type="EMBL" id="SDE16956.1"/>
    </source>
</evidence>
<evidence type="ECO:0000256" key="7">
    <source>
        <dbReference type="ARBA" id="ARBA00023237"/>
    </source>
</evidence>
<evidence type="ECO:0000313" key="10">
    <source>
        <dbReference type="Proteomes" id="UP000198757"/>
    </source>
</evidence>
<keyword evidence="8" id="KW-0812">Transmembrane</keyword>
<evidence type="ECO:0000256" key="3">
    <source>
        <dbReference type="ARBA" id="ARBA00004613"/>
    </source>
</evidence>
<keyword evidence="4" id="KW-0964">Secreted</keyword>
<dbReference type="Pfam" id="PF02415">
    <property type="entry name" value="Chlam_PMP"/>
    <property type="match status" value="1"/>
</dbReference>
<dbReference type="NCBIfam" id="NF041518">
    <property type="entry name" value="choice_anch_Q"/>
    <property type="match status" value="1"/>
</dbReference>
<dbReference type="InterPro" id="IPR011050">
    <property type="entry name" value="Pectin_lyase_fold/virulence"/>
</dbReference>
<keyword evidence="8" id="KW-1133">Transmembrane helix</keyword>
<dbReference type="AlphaFoldDB" id="A0A1G7ASQ3"/>
<dbReference type="GO" id="GO:0009279">
    <property type="term" value="C:cell outer membrane"/>
    <property type="evidence" value="ECO:0007669"/>
    <property type="project" value="UniProtKB-SubCell"/>
</dbReference>
<keyword evidence="5" id="KW-0732">Signal</keyword>
<dbReference type="RefSeq" id="WP_090393282.1">
    <property type="nucleotide sequence ID" value="NZ_FMZO01000024.1"/>
</dbReference>
<dbReference type="Proteomes" id="UP000198757">
    <property type="component" value="Unassembled WGS sequence"/>
</dbReference>
<comment type="subcellular location">
    <subcellularLocation>
        <location evidence="1">Cell envelope</location>
    </subcellularLocation>
    <subcellularLocation>
        <location evidence="2">Cell outer membrane</location>
    </subcellularLocation>
    <subcellularLocation>
        <location evidence="3">Secreted</location>
    </subcellularLocation>
</comment>
<dbReference type="InterPro" id="IPR059226">
    <property type="entry name" value="Choice_anch_Q_dom"/>
</dbReference>
<organism evidence="9 10">
    <name type="scientific">Niabella drilacis (strain DSM 25811 / CCM 8410 / CCUG 62505 / LMG 26954 / E90)</name>
    <dbReference type="NCBI Taxonomy" id="1285928"/>
    <lineage>
        <taxon>Bacteria</taxon>
        <taxon>Pseudomonadati</taxon>
        <taxon>Bacteroidota</taxon>
        <taxon>Chitinophagia</taxon>
        <taxon>Chitinophagales</taxon>
        <taxon>Chitinophagaceae</taxon>
        <taxon>Niabella</taxon>
    </lineage>
</organism>
<reference evidence="10" key="1">
    <citation type="submission" date="2016-10" db="EMBL/GenBank/DDBJ databases">
        <authorList>
            <person name="Varghese N."/>
            <person name="Submissions S."/>
        </authorList>
    </citation>
    <scope>NUCLEOTIDE SEQUENCE [LARGE SCALE GENOMIC DNA]</scope>
    <source>
        <strain evidence="10">DSM 25811 / CCM 8410 / LMG 26954 / E90</strain>
    </source>
</reference>
<accession>A0A1G7ASQ3</accession>
<evidence type="ECO:0000256" key="4">
    <source>
        <dbReference type="ARBA" id="ARBA00022525"/>
    </source>
</evidence>
<proteinExistence type="predicted"/>
<feature type="transmembrane region" description="Helical" evidence="8">
    <location>
        <begin position="631"/>
        <end position="651"/>
    </location>
</feature>
<sequence length="710" mass="75310">MKKNYAKMTIQNQENALLRKICLLAFCCLCISQGYATIRYVAPSGSGNGSSWLNASGDIAAMISASAPGDEVWIKKGTYTPAATLGMKNGVAIYGGFAGTEVQLSERNFATNPTIINGQGNKLVFSNSSLDATAVLDGCTISNGYGGFAADGGGMSNYTSQVTIRNCVFANNKAVYGGGMYNSNSNPTISNCVFAGNQSLYNSGGAMYNSNSSPNISNSVFTGNSSAAHAGAIHNTSSYSPRPASPTITNCVFTGNTAADNGGAMYNYNYSYPTITNSIIYGNTARLIASISNSGGATPIINYSDIQGGYAGTGNLDTDPLFVNATTPAGSDGIWMTADDGLALFPCSSPVINMGTTPTPALPTDILGNARVETYDMGAYESSTSANSTALSDVAISVTKIQQPITNYFSDCLHNVCTIMQNGSNPVRNTVTAKVWIDNTQNPQFVKRHYEITPADQPNDYGGTVTLYFTQQEFTDFNAVNTVKLPTSAIDAAGKANLLIEKRSGVSTNGSGLPGTYTGTIETINPVDANIIWNANSARWEVTFDVRGFSGFFVKTQLISLPVSFGALSASIQNNKLTVNWQTLSEINNDHFEIEASQDGVNFTTIATVTSKAQDGNSSTTLQYSWEADSGALVAFSGLGIVLLILLLPVAHRYKKQLLMVSVVLFMTFISCSKRTDSLAENTGDKYFIRIAQVDKDGGKTYSKMVRVVN</sequence>
<dbReference type="EMBL" id="FMZO01000024">
    <property type="protein sequence ID" value="SDE16956.1"/>
    <property type="molecule type" value="Genomic_DNA"/>
</dbReference>
<dbReference type="InterPro" id="IPR003368">
    <property type="entry name" value="POMP_repeat"/>
</dbReference>
<evidence type="ECO:0000256" key="8">
    <source>
        <dbReference type="SAM" id="Phobius"/>
    </source>
</evidence>
<evidence type="ECO:0000256" key="2">
    <source>
        <dbReference type="ARBA" id="ARBA00004442"/>
    </source>
</evidence>
<dbReference type="Gene3D" id="2.160.20.10">
    <property type="entry name" value="Single-stranded right-handed beta-helix, Pectin lyase-like"/>
    <property type="match status" value="1"/>
</dbReference>
<protein>
    <submittedName>
        <fullName evidence="9">Polymorphic outer membrane protein repeat-containing protein</fullName>
    </submittedName>
</protein>
<dbReference type="InterPro" id="IPR012334">
    <property type="entry name" value="Pectin_lyas_fold"/>
</dbReference>